<gene>
    <name evidence="1" type="ORF">BCCH1_38760</name>
</gene>
<proteinExistence type="predicted"/>
<dbReference type="AlphaFoldDB" id="A0A250LA08"/>
<protein>
    <submittedName>
        <fullName evidence="1">Uncharacterized protein</fullName>
    </submittedName>
</protein>
<reference evidence="1" key="2">
    <citation type="journal article" date="2017" name="Genome Announc.">
        <title>High-Quality Draft Genome Sequence of Burkholderia contaminans CH-1, a Gram-Negative Bacterium That Metabolizes 2-Azahypoxanthine, a Plant Growth-Regulating Compound.</title>
        <authorList>
            <person name="Choi J.-H."/>
            <person name="Sugiura H."/>
            <person name="Moriuchi R."/>
            <person name="Kawagishi H."/>
            <person name="Dohra H."/>
        </authorList>
    </citation>
    <scope>NUCLEOTIDE SEQUENCE</scope>
    <source>
        <strain evidence="1">CH-1</strain>
    </source>
</reference>
<reference evidence="1" key="1">
    <citation type="journal article" date="2016" name="Biosci. Biotechnol. Biochem.">
        <title>Bioconversion of AHX to AOH by resting cells of Burkholderia contaminans CH-1.</title>
        <authorList>
            <person name="Choi J.H."/>
            <person name="Kikuchi A."/>
            <person name="Pumkaeo P."/>
            <person name="Hirai H."/>
            <person name="Tokuyama S."/>
            <person name="Kawagishi H."/>
        </authorList>
    </citation>
    <scope>NUCLEOTIDE SEQUENCE</scope>
    <source>
        <strain evidence="1">CH-1</strain>
    </source>
</reference>
<organism evidence="1">
    <name type="scientific">Burkholderia contaminans</name>
    <dbReference type="NCBI Taxonomy" id="488447"/>
    <lineage>
        <taxon>Bacteria</taxon>
        <taxon>Pseudomonadati</taxon>
        <taxon>Pseudomonadota</taxon>
        <taxon>Betaproteobacteria</taxon>
        <taxon>Burkholderiales</taxon>
        <taxon>Burkholderiaceae</taxon>
        <taxon>Burkholderia</taxon>
        <taxon>Burkholderia cepacia complex</taxon>
    </lineage>
</organism>
<sequence length="168" mass="18148">MTGFFVGPFTPFRHVPTRHAGCRYNPALRFAKRETHVMKPFIVSSLAALLVAASTQATADTAAGSNAQSSCAIAYVTGVGGSPRGLSEYLASPSPYNYVKDNDLQCKVGDDGRTSNCTGVTYLRNEQVSVYDDSDPATLTVVARVELDHGQKYPVIIVVQRKDARCKQ</sequence>
<accession>A0A250LA08</accession>
<dbReference type="EMBL" id="AP018358">
    <property type="protein sequence ID" value="BBA41422.1"/>
    <property type="molecule type" value="Genomic_DNA"/>
</dbReference>
<evidence type="ECO:0000313" key="1">
    <source>
        <dbReference type="EMBL" id="BBA41422.1"/>
    </source>
</evidence>
<name>A0A250LA08_9BURK</name>